<proteinExistence type="predicted"/>
<comment type="caution">
    <text evidence="2">The sequence shown here is derived from an EMBL/GenBank/DDBJ whole genome shotgun (WGS) entry which is preliminary data.</text>
</comment>
<dbReference type="EC" id="1.-.-.-" evidence="2"/>
<dbReference type="EMBL" id="JBHUDC010000008">
    <property type="protein sequence ID" value="MFD1515515.1"/>
    <property type="molecule type" value="Genomic_DNA"/>
</dbReference>
<keyword evidence="2" id="KW-0560">Oxidoreductase</keyword>
<dbReference type="Pfam" id="PF13618">
    <property type="entry name" value="Gluconate_2-dh3"/>
    <property type="match status" value="1"/>
</dbReference>
<sequence length="199" mass="20969">MRLTRRDALVALGATGLAGAGVGAGVLAFDDGSPADGDDETGADALLRSLAAAAEVLYPSGVEGVEEFVETYSLGRVRGRETYREGLRRAVSDLDAAARAWYGAPYADLDRDTRESVLRELGADTADADPEGRRGERIRYYVVEELLYAFYASPTGGRLAGIENPVGYPGGVESYRRGPEAARTGSERGDDSGDGGESP</sequence>
<gene>
    <name evidence="2" type="ORF">ACFSBT_19735</name>
</gene>
<evidence type="ECO:0000313" key="2">
    <source>
        <dbReference type="EMBL" id="MFD1515515.1"/>
    </source>
</evidence>
<dbReference type="Proteomes" id="UP001597187">
    <property type="component" value="Unassembled WGS sequence"/>
</dbReference>
<evidence type="ECO:0000256" key="1">
    <source>
        <dbReference type="SAM" id="MobiDB-lite"/>
    </source>
</evidence>
<feature type="region of interest" description="Disordered" evidence="1">
    <location>
        <begin position="168"/>
        <end position="199"/>
    </location>
</feature>
<dbReference type="InterPro" id="IPR006311">
    <property type="entry name" value="TAT_signal"/>
</dbReference>
<dbReference type="AlphaFoldDB" id="A0ABD6B1M1"/>
<keyword evidence="3" id="KW-1185">Reference proteome</keyword>
<protein>
    <submittedName>
        <fullName evidence="2">Gluconate 2-dehydrogenase subunit 3 family protein</fullName>
        <ecNumber evidence="2">1.-.-.-</ecNumber>
    </submittedName>
</protein>
<feature type="compositionally biased region" description="Basic and acidic residues" evidence="1">
    <location>
        <begin position="174"/>
        <end position="191"/>
    </location>
</feature>
<reference evidence="2 3" key="1">
    <citation type="journal article" date="2019" name="Int. J. Syst. Evol. Microbiol.">
        <title>The Global Catalogue of Microorganisms (GCM) 10K type strain sequencing project: providing services to taxonomists for standard genome sequencing and annotation.</title>
        <authorList>
            <consortium name="The Broad Institute Genomics Platform"/>
            <consortium name="The Broad Institute Genome Sequencing Center for Infectious Disease"/>
            <person name="Wu L."/>
            <person name="Ma J."/>
        </authorList>
    </citation>
    <scope>NUCLEOTIDE SEQUENCE [LARGE SCALE GENOMIC DNA]</scope>
    <source>
        <strain evidence="2 3">CGMCC 1.12563</strain>
    </source>
</reference>
<dbReference type="InterPro" id="IPR027056">
    <property type="entry name" value="Gluconate_2DH_su3"/>
</dbReference>
<dbReference type="RefSeq" id="WP_250875429.1">
    <property type="nucleotide sequence ID" value="NZ_JALXFV010000008.1"/>
</dbReference>
<dbReference type="GO" id="GO:0016491">
    <property type="term" value="F:oxidoreductase activity"/>
    <property type="evidence" value="ECO:0007669"/>
    <property type="project" value="UniProtKB-KW"/>
</dbReference>
<name>A0ABD6B1M1_9EURY</name>
<accession>A0ABD6B1M1</accession>
<evidence type="ECO:0000313" key="3">
    <source>
        <dbReference type="Proteomes" id="UP001597187"/>
    </source>
</evidence>
<organism evidence="2 3">
    <name type="scientific">Halomarina rubra</name>
    <dbReference type="NCBI Taxonomy" id="2071873"/>
    <lineage>
        <taxon>Archaea</taxon>
        <taxon>Methanobacteriati</taxon>
        <taxon>Methanobacteriota</taxon>
        <taxon>Stenosarchaea group</taxon>
        <taxon>Halobacteria</taxon>
        <taxon>Halobacteriales</taxon>
        <taxon>Natronomonadaceae</taxon>
        <taxon>Halomarina</taxon>
    </lineage>
</organism>
<dbReference type="PROSITE" id="PS51318">
    <property type="entry name" value="TAT"/>
    <property type="match status" value="1"/>
</dbReference>